<dbReference type="Proteomes" id="UP000277424">
    <property type="component" value="Unassembled WGS sequence"/>
</dbReference>
<evidence type="ECO:0000256" key="5">
    <source>
        <dbReference type="ARBA" id="ARBA00022692"/>
    </source>
</evidence>
<dbReference type="PANTHER" id="PTHR42929:SF1">
    <property type="entry name" value="INNER MEMBRANE ABC TRANSPORTER PERMEASE PROTEIN YDCU-RELATED"/>
    <property type="match status" value="1"/>
</dbReference>
<comment type="subcellular location">
    <subcellularLocation>
        <location evidence="1 8">Cell membrane</location>
        <topology evidence="1 8">Multi-pass membrane protein</topology>
    </subcellularLocation>
</comment>
<gene>
    <name evidence="10" type="ORF">BCL74_0137</name>
</gene>
<evidence type="ECO:0000256" key="7">
    <source>
        <dbReference type="ARBA" id="ARBA00023136"/>
    </source>
</evidence>
<evidence type="ECO:0000256" key="8">
    <source>
        <dbReference type="RuleBase" id="RU363032"/>
    </source>
</evidence>
<evidence type="ECO:0000259" key="9">
    <source>
        <dbReference type="PROSITE" id="PS50928"/>
    </source>
</evidence>
<evidence type="ECO:0000256" key="3">
    <source>
        <dbReference type="ARBA" id="ARBA00022448"/>
    </source>
</evidence>
<feature type="transmembrane region" description="Helical" evidence="8">
    <location>
        <begin position="175"/>
        <end position="194"/>
    </location>
</feature>
<dbReference type="RefSeq" id="WP_008942870.1">
    <property type="nucleotide sequence ID" value="NZ_RBIG01000001.1"/>
</dbReference>
<dbReference type="Gene3D" id="1.10.3720.10">
    <property type="entry name" value="MetI-like"/>
    <property type="match status" value="1"/>
</dbReference>
<keyword evidence="3 8" id="KW-0813">Transport</keyword>
<evidence type="ECO:0000313" key="10">
    <source>
        <dbReference type="EMBL" id="RKQ72373.1"/>
    </source>
</evidence>
<keyword evidence="4" id="KW-1003">Cell membrane</keyword>
<comment type="caution">
    <text evidence="10">The sequence shown here is derived from an EMBL/GenBank/DDBJ whole genome shotgun (WGS) entry which is preliminary data.</text>
</comment>
<dbReference type="CDD" id="cd06261">
    <property type="entry name" value="TM_PBP2"/>
    <property type="match status" value="1"/>
</dbReference>
<evidence type="ECO:0000313" key="11">
    <source>
        <dbReference type="Proteomes" id="UP000277424"/>
    </source>
</evidence>
<feature type="transmembrane region" description="Helical" evidence="8">
    <location>
        <begin position="20"/>
        <end position="41"/>
    </location>
</feature>
<feature type="transmembrane region" description="Helical" evidence="8">
    <location>
        <begin position="277"/>
        <end position="299"/>
    </location>
</feature>
<keyword evidence="6 8" id="KW-1133">Transmembrane helix</keyword>
<feature type="domain" description="ABC transmembrane type-1" evidence="9">
    <location>
        <begin position="88"/>
        <end position="295"/>
    </location>
</feature>
<keyword evidence="5 8" id="KW-0812">Transmembrane</keyword>
<dbReference type="InterPro" id="IPR035906">
    <property type="entry name" value="MetI-like_sf"/>
</dbReference>
<dbReference type="SUPFAM" id="SSF161098">
    <property type="entry name" value="MetI-like"/>
    <property type="match status" value="1"/>
</dbReference>
<evidence type="ECO:0000256" key="1">
    <source>
        <dbReference type="ARBA" id="ARBA00004651"/>
    </source>
</evidence>
<dbReference type="InterPro" id="IPR000515">
    <property type="entry name" value="MetI-like"/>
</dbReference>
<accession>A0A420WMY2</accession>
<dbReference type="PANTHER" id="PTHR42929">
    <property type="entry name" value="INNER MEMBRANE ABC TRANSPORTER PERMEASE PROTEIN YDCU-RELATED-RELATED"/>
    <property type="match status" value="1"/>
</dbReference>
<feature type="transmembrane region" description="Helical" evidence="8">
    <location>
        <begin position="120"/>
        <end position="136"/>
    </location>
</feature>
<dbReference type="GO" id="GO:0005886">
    <property type="term" value="C:plasma membrane"/>
    <property type="evidence" value="ECO:0007669"/>
    <property type="project" value="UniProtKB-SubCell"/>
</dbReference>
<organism evidence="10 11">
    <name type="scientific">Oceanibaculum indicum</name>
    <dbReference type="NCBI Taxonomy" id="526216"/>
    <lineage>
        <taxon>Bacteria</taxon>
        <taxon>Pseudomonadati</taxon>
        <taxon>Pseudomonadota</taxon>
        <taxon>Alphaproteobacteria</taxon>
        <taxon>Rhodospirillales</taxon>
        <taxon>Oceanibaculaceae</taxon>
        <taxon>Oceanibaculum</taxon>
    </lineage>
</organism>
<dbReference type="GO" id="GO:0055085">
    <property type="term" value="P:transmembrane transport"/>
    <property type="evidence" value="ECO:0007669"/>
    <property type="project" value="InterPro"/>
</dbReference>
<name>A0A420WMY2_9PROT</name>
<sequence>MIQALRTAFDNLAGRHGLGVALFVGAAVFLWVLVLIVLPQLSMLDFSFRHNLPPPEIGGPNDVYTLDNYRYFLIGPDAGLNSLDIGVLLRTILAALFVTLIDIALCYPIAFILAHSARGVAVRLMVIGLIVPFWVNEILRAFAFRVLFGTTGLINGVGMGLGLWEAPIDFIRADVALYAGLTYAYILLMVFPIYNAVEALDRNQIEAARDMGASWWRVHWRVVLPVAKPGIASGATMVFMLTAGALAAPQILGGPSNLWFTQLIYQWFNEAGDWPRGAAYATILLVVCLSFVLMTMRLFRVSIGAIGR</sequence>
<reference evidence="10 11" key="1">
    <citation type="submission" date="2018-10" db="EMBL/GenBank/DDBJ databases">
        <title>Comparative analysis of microorganisms from saline springs in Andes Mountain Range, Colombia.</title>
        <authorList>
            <person name="Rubin E."/>
        </authorList>
    </citation>
    <scope>NUCLEOTIDE SEQUENCE [LARGE SCALE GENOMIC DNA]</scope>
    <source>
        <strain evidence="10 11">USBA 36</strain>
    </source>
</reference>
<evidence type="ECO:0000256" key="2">
    <source>
        <dbReference type="ARBA" id="ARBA00007069"/>
    </source>
</evidence>
<keyword evidence="7 8" id="KW-0472">Membrane</keyword>
<feature type="transmembrane region" description="Helical" evidence="8">
    <location>
        <begin position="142"/>
        <end position="163"/>
    </location>
</feature>
<comment type="similarity">
    <text evidence="2">Belongs to the binding-protein-dependent transport system permease family. CysTW subfamily.</text>
</comment>
<dbReference type="OrthoDB" id="7915284at2"/>
<dbReference type="AlphaFoldDB" id="A0A420WMY2"/>
<dbReference type="Pfam" id="PF00528">
    <property type="entry name" value="BPD_transp_1"/>
    <property type="match status" value="1"/>
</dbReference>
<protein>
    <submittedName>
        <fullName evidence="10">Spermidine/putrescine transport system permease protein</fullName>
    </submittedName>
</protein>
<dbReference type="EMBL" id="RBIG01000001">
    <property type="protein sequence ID" value="RKQ72373.1"/>
    <property type="molecule type" value="Genomic_DNA"/>
</dbReference>
<proteinExistence type="inferred from homology"/>
<evidence type="ECO:0000256" key="6">
    <source>
        <dbReference type="ARBA" id="ARBA00022989"/>
    </source>
</evidence>
<feature type="transmembrane region" description="Helical" evidence="8">
    <location>
        <begin position="92"/>
        <end position="113"/>
    </location>
</feature>
<dbReference type="PROSITE" id="PS50928">
    <property type="entry name" value="ABC_TM1"/>
    <property type="match status" value="1"/>
</dbReference>
<evidence type="ECO:0000256" key="4">
    <source>
        <dbReference type="ARBA" id="ARBA00022475"/>
    </source>
</evidence>